<dbReference type="EMBL" id="JAGMUV010000006">
    <property type="protein sequence ID" value="KAH7153520.1"/>
    <property type="molecule type" value="Genomic_DNA"/>
</dbReference>
<evidence type="ECO:0000313" key="3">
    <source>
        <dbReference type="Proteomes" id="UP000738349"/>
    </source>
</evidence>
<dbReference type="PANTHER" id="PTHR38117">
    <property type="entry name" value="NACHT AND WD40 DOMAIN PROTEIN"/>
    <property type="match status" value="1"/>
</dbReference>
<dbReference type="OrthoDB" id="5024673at2759"/>
<protein>
    <recommendedName>
        <fullName evidence="1">DUF7053 domain-containing protein</fullName>
    </recommendedName>
</protein>
<evidence type="ECO:0000313" key="2">
    <source>
        <dbReference type="EMBL" id="KAH7153520.1"/>
    </source>
</evidence>
<sequence>MGQLKGSAATTLTVVLSLNLEKLRNALDLEMRTRCHITVAAPIPSTVPPRFALEILQTYIPCLSQIPGVVSFDEILTEPVLIADDPFFGPWDETTCAYHIQAAIHLLPGLTKTYSWSAIFQRASSGMRSRGTAPTGIVTWVEWSIRRSRDGMPLASLEMPYGVLVNKAEQWEIHVDHTLEASSLMMPFVQRYSQRAISVLCHRVAEEIARCYLQILM</sequence>
<dbReference type="PANTHER" id="PTHR38117:SF1">
    <property type="entry name" value="DUF3074 DOMAIN-CONTAINING PROTEIN"/>
    <property type="match status" value="1"/>
</dbReference>
<evidence type="ECO:0000259" key="1">
    <source>
        <dbReference type="Pfam" id="PF23155"/>
    </source>
</evidence>
<comment type="caution">
    <text evidence="2">The sequence shown here is derived from an EMBL/GenBank/DDBJ whole genome shotgun (WGS) entry which is preliminary data.</text>
</comment>
<gene>
    <name evidence="2" type="ORF">EDB81DRAFT_946348</name>
</gene>
<feature type="domain" description="DUF7053" evidence="1">
    <location>
        <begin position="33"/>
        <end position="208"/>
    </location>
</feature>
<proteinExistence type="predicted"/>
<dbReference type="AlphaFoldDB" id="A0A9P9JBK5"/>
<accession>A0A9P9JBK5</accession>
<reference evidence="2" key="1">
    <citation type="journal article" date="2021" name="Nat. Commun.">
        <title>Genetic determinants of endophytism in the Arabidopsis root mycobiome.</title>
        <authorList>
            <person name="Mesny F."/>
            <person name="Miyauchi S."/>
            <person name="Thiergart T."/>
            <person name="Pickel B."/>
            <person name="Atanasova L."/>
            <person name="Karlsson M."/>
            <person name="Huettel B."/>
            <person name="Barry K.W."/>
            <person name="Haridas S."/>
            <person name="Chen C."/>
            <person name="Bauer D."/>
            <person name="Andreopoulos W."/>
            <person name="Pangilinan J."/>
            <person name="LaButti K."/>
            <person name="Riley R."/>
            <person name="Lipzen A."/>
            <person name="Clum A."/>
            <person name="Drula E."/>
            <person name="Henrissat B."/>
            <person name="Kohler A."/>
            <person name="Grigoriev I.V."/>
            <person name="Martin F.M."/>
            <person name="Hacquard S."/>
        </authorList>
    </citation>
    <scope>NUCLEOTIDE SEQUENCE</scope>
    <source>
        <strain evidence="2">MPI-CAGE-AT-0147</strain>
    </source>
</reference>
<keyword evidence="3" id="KW-1185">Reference proteome</keyword>
<dbReference type="InterPro" id="IPR055481">
    <property type="entry name" value="DUF7053"/>
</dbReference>
<name>A0A9P9JBK5_9HYPO</name>
<organism evidence="2 3">
    <name type="scientific">Dactylonectria macrodidyma</name>
    <dbReference type="NCBI Taxonomy" id="307937"/>
    <lineage>
        <taxon>Eukaryota</taxon>
        <taxon>Fungi</taxon>
        <taxon>Dikarya</taxon>
        <taxon>Ascomycota</taxon>
        <taxon>Pezizomycotina</taxon>
        <taxon>Sordariomycetes</taxon>
        <taxon>Hypocreomycetidae</taxon>
        <taxon>Hypocreales</taxon>
        <taxon>Nectriaceae</taxon>
        <taxon>Dactylonectria</taxon>
    </lineage>
</organism>
<dbReference type="Proteomes" id="UP000738349">
    <property type="component" value="Unassembled WGS sequence"/>
</dbReference>
<dbReference type="Pfam" id="PF23155">
    <property type="entry name" value="DUF7053"/>
    <property type="match status" value="1"/>
</dbReference>